<comment type="caution">
    <text evidence="5">The sequence shown here is derived from an EMBL/GenBank/DDBJ whole genome shotgun (WGS) entry which is preliminary data.</text>
</comment>
<evidence type="ECO:0000256" key="2">
    <source>
        <dbReference type="ARBA" id="ARBA00022679"/>
    </source>
</evidence>
<evidence type="ECO:0000256" key="3">
    <source>
        <dbReference type="ARBA" id="ARBA00022691"/>
    </source>
</evidence>
<name>A0A4Z0BGF8_9BURK</name>
<dbReference type="CDD" id="cd02440">
    <property type="entry name" value="AdoMet_MTases"/>
    <property type="match status" value="1"/>
</dbReference>
<dbReference type="InterPro" id="IPR020598">
    <property type="entry name" value="rRNA_Ade_methylase_Trfase_N"/>
</dbReference>
<protein>
    <submittedName>
        <fullName evidence="5">Methyltransferase domain-containing protein</fullName>
    </submittedName>
</protein>
<dbReference type="InterPro" id="IPR029063">
    <property type="entry name" value="SAM-dependent_MTases_sf"/>
</dbReference>
<accession>A0A4Z0BGF8</accession>
<keyword evidence="2 5" id="KW-0808">Transferase</keyword>
<organism evidence="5 6">
    <name type="scientific">Ramlibacter rhizophilus</name>
    <dbReference type="NCBI Taxonomy" id="1781167"/>
    <lineage>
        <taxon>Bacteria</taxon>
        <taxon>Pseudomonadati</taxon>
        <taxon>Pseudomonadota</taxon>
        <taxon>Betaproteobacteria</taxon>
        <taxon>Burkholderiales</taxon>
        <taxon>Comamonadaceae</taxon>
        <taxon>Ramlibacter</taxon>
    </lineage>
</organism>
<dbReference type="AlphaFoldDB" id="A0A4Z0BGF8"/>
<dbReference type="SUPFAM" id="SSF53335">
    <property type="entry name" value="S-adenosyl-L-methionine-dependent methyltransferases"/>
    <property type="match status" value="1"/>
</dbReference>
<dbReference type="InterPro" id="IPR041698">
    <property type="entry name" value="Methyltransf_25"/>
</dbReference>
<gene>
    <name evidence="5" type="ORF">EZ242_18795</name>
</gene>
<dbReference type="OrthoDB" id="9805585at2"/>
<dbReference type="SMART" id="SM00650">
    <property type="entry name" value="rADc"/>
    <property type="match status" value="1"/>
</dbReference>
<keyword evidence="1 5" id="KW-0489">Methyltransferase</keyword>
<sequence length="186" mass="20338">MRGGAEFLRGFVRNPAQVGSVVPSSPRLEQRLVRNGCIAQAKCVVELGPGTGGTTDAILQALPPAARLMAIELDPHFHDHLRRTLHDSRLLLEHASAERIAELLSARRLAPPDTIISGIPFSTMPAEVSDRIASLVAQVLRPGGRFVAYQVRAHVAGFMTPYLGEPVREWELLNVPPVRVFTWVKA</sequence>
<feature type="domain" description="Ribosomal RNA adenine methylase transferase N-terminal" evidence="4">
    <location>
        <begin position="28"/>
        <end position="163"/>
    </location>
</feature>
<evidence type="ECO:0000259" key="4">
    <source>
        <dbReference type="SMART" id="SM00650"/>
    </source>
</evidence>
<dbReference type="EMBL" id="SMLL01000008">
    <property type="protein sequence ID" value="TFY96988.1"/>
    <property type="molecule type" value="Genomic_DNA"/>
</dbReference>
<dbReference type="GO" id="GO:0000179">
    <property type="term" value="F:rRNA (adenine-N6,N6-)-dimethyltransferase activity"/>
    <property type="evidence" value="ECO:0007669"/>
    <property type="project" value="InterPro"/>
</dbReference>
<evidence type="ECO:0000313" key="5">
    <source>
        <dbReference type="EMBL" id="TFY96988.1"/>
    </source>
</evidence>
<keyword evidence="6" id="KW-1185">Reference proteome</keyword>
<dbReference type="Pfam" id="PF13649">
    <property type="entry name" value="Methyltransf_25"/>
    <property type="match status" value="1"/>
</dbReference>
<proteinExistence type="predicted"/>
<evidence type="ECO:0000313" key="6">
    <source>
        <dbReference type="Proteomes" id="UP000297564"/>
    </source>
</evidence>
<dbReference type="Proteomes" id="UP000297564">
    <property type="component" value="Unassembled WGS sequence"/>
</dbReference>
<evidence type="ECO:0000256" key="1">
    <source>
        <dbReference type="ARBA" id="ARBA00022603"/>
    </source>
</evidence>
<reference evidence="5 6" key="1">
    <citation type="submission" date="2019-03" db="EMBL/GenBank/DDBJ databases">
        <title>Ramlibacter rhizophilus CCTCC AB2015357, whole genome shotgun sequence.</title>
        <authorList>
            <person name="Zhang X."/>
            <person name="Feng G."/>
            <person name="Zhu H."/>
        </authorList>
    </citation>
    <scope>NUCLEOTIDE SEQUENCE [LARGE SCALE GENOMIC DNA]</scope>
    <source>
        <strain evidence="5 6">CCTCC AB2015357</strain>
    </source>
</reference>
<keyword evidence="3" id="KW-0949">S-adenosyl-L-methionine</keyword>
<dbReference type="Gene3D" id="3.40.50.150">
    <property type="entry name" value="Vaccinia Virus protein VP39"/>
    <property type="match status" value="1"/>
</dbReference>